<feature type="compositionally biased region" description="Polar residues" evidence="1">
    <location>
        <begin position="61"/>
        <end position="71"/>
    </location>
</feature>
<feature type="compositionally biased region" description="Low complexity" evidence="1">
    <location>
        <begin position="47"/>
        <end position="60"/>
    </location>
</feature>
<name>A0A183JU87_9TREM</name>
<sequence length="97" mass="10614">MKQTNKELAINDSELLNLESSPPTSSSCSGSPRISDLRSVNVGSENSLLPSDSPLLSPDLQQKSSQTDTNYSGNVWLVPCVFIYCRFFLCQSAVRNV</sequence>
<evidence type="ECO:0000313" key="2">
    <source>
        <dbReference type="EMBL" id="VDP02552.1"/>
    </source>
</evidence>
<dbReference type="WBParaSite" id="SCUD_0000627801-mRNA-1">
    <property type="protein sequence ID" value="SCUD_0000627801-mRNA-1"/>
    <property type="gene ID" value="SCUD_0000627801"/>
</dbReference>
<feature type="region of interest" description="Disordered" evidence="1">
    <location>
        <begin position="12"/>
        <end position="71"/>
    </location>
</feature>
<keyword evidence="3" id="KW-1185">Reference proteome</keyword>
<dbReference type="Proteomes" id="UP000279833">
    <property type="component" value="Unassembled WGS sequence"/>
</dbReference>
<organism evidence="4">
    <name type="scientific">Schistosoma curassoni</name>
    <dbReference type="NCBI Taxonomy" id="6186"/>
    <lineage>
        <taxon>Eukaryota</taxon>
        <taxon>Metazoa</taxon>
        <taxon>Spiralia</taxon>
        <taxon>Lophotrochozoa</taxon>
        <taxon>Platyhelminthes</taxon>
        <taxon>Trematoda</taxon>
        <taxon>Digenea</taxon>
        <taxon>Strigeidida</taxon>
        <taxon>Schistosomatoidea</taxon>
        <taxon>Schistosomatidae</taxon>
        <taxon>Schistosoma</taxon>
    </lineage>
</organism>
<reference evidence="4" key="1">
    <citation type="submission" date="2016-06" db="UniProtKB">
        <authorList>
            <consortium name="WormBaseParasite"/>
        </authorList>
    </citation>
    <scope>IDENTIFICATION</scope>
</reference>
<dbReference type="EMBL" id="UZAK01013160">
    <property type="protein sequence ID" value="VDP02552.1"/>
    <property type="molecule type" value="Genomic_DNA"/>
</dbReference>
<feature type="compositionally biased region" description="Low complexity" evidence="1">
    <location>
        <begin position="20"/>
        <end position="34"/>
    </location>
</feature>
<dbReference type="AlphaFoldDB" id="A0A183JU87"/>
<evidence type="ECO:0000313" key="3">
    <source>
        <dbReference type="Proteomes" id="UP000279833"/>
    </source>
</evidence>
<gene>
    <name evidence="2" type="ORF">SCUD_LOCUS6278</name>
</gene>
<reference evidence="2 3" key="2">
    <citation type="submission" date="2018-11" db="EMBL/GenBank/DDBJ databases">
        <authorList>
            <consortium name="Pathogen Informatics"/>
        </authorList>
    </citation>
    <scope>NUCLEOTIDE SEQUENCE [LARGE SCALE GENOMIC DNA]</scope>
    <source>
        <strain evidence="2">Dakar</strain>
        <strain evidence="3">Dakar, Senegal</strain>
    </source>
</reference>
<evidence type="ECO:0000313" key="4">
    <source>
        <dbReference type="WBParaSite" id="SCUD_0000627801-mRNA-1"/>
    </source>
</evidence>
<proteinExistence type="predicted"/>
<protein>
    <submittedName>
        <fullName evidence="4">CTNNB1 binding N-teminal domain-containing protein</fullName>
    </submittedName>
</protein>
<evidence type="ECO:0000256" key="1">
    <source>
        <dbReference type="SAM" id="MobiDB-lite"/>
    </source>
</evidence>
<accession>A0A183JU87</accession>